<sequence>MGAVQFLTETADQSGFVAADQLSDLLHITRAELAVAAGLSRDAIVKTARVRTLATQARLRDVVEILNRVQGWAGSPQQAFAWYRSQPLPSFGDQTAEALVKEGRAEAVKRYLDRIAVGGFA</sequence>
<dbReference type="InterPro" id="IPR024467">
    <property type="entry name" value="Xre/MbcA/ParS-like_toxin-bd"/>
</dbReference>
<dbReference type="Pfam" id="PF09722">
    <property type="entry name" value="Xre_MbcA_ParS_C"/>
    <property type="match status" value="1"/>
</dbReference>
<accession>A0A0D6PH58</accession>
<evidence type="ECO:0000313" key="2">
    <source>
        <dbReference type="EMBL" id="GAN80553.1"/>
    </source>
</evidence>
<dbReference type="AlphaFoldDB" id="A0A0D6PH58"/>
<evidence type="ECO:0000313" key="3">
    <source>
        <dbReference type="Proteomes" id="UP000032668"/>
    </source>
</evidence>
<organism evidence="2 3">
    <name type="scientific">Acidocella aminolytica 101 = DSM 11237</name>
    <dbReference type="NCBI Taxonomy" id="1120923"/>
    <lineage>
        <taxon>Bacteria</taxon>
        <taxon>Pseudomonadati</taxon>
        <taxon>Pseudomonadota</taxon>
        <taxon>Alphaproteobacteria</taxon>
        <taxon>Acetobacterales</taxon>
        <taxon>Acidocellaceae</taxon>
        <taxon>Acidocella</taxon>
    </lineage>
</organism>
<comment type="caution">
    <text evidence="2">The sequence shown here is derived from an EMBL/GenBank/DDBJ whole genome shotgun (WGS) entry which is preliminary data.</text>
</comment>
<dbReference type="RefSeq" id="WP_048878960.1">
    <property type="nucleotide sequence ID" value="NZ_BANC01000050.1"/>
</dbReference>
<keyword evidence="3" id="KW-1185">Reference proteome</keyword>
<dbReference type="STRING" id="1120923.SAMN02746095_00016"/>
<proteinExistence type="predicted"/>
<evidence type="ECO:0000259" key="1">
    <source>
        <dbReference type="Pfam" id="PF09722"/>
    </source>
</evidence>
<gene>
    <name evidence="2" type="ORF">Aam_051_017</name>
</gene>
<feature type="domain" description="Antitoxin Xre/MbcA/ParS-like toxin-binding" evidence="1">
    <location>
        <begin position="74"/>
        <end position="116"/>
    </location>
</feature>
<dbReference type="OrthoDB" id="582619at2"/>
<dbReference type="Proteomes" id="UP000032668">
    <property type="component" value="Unassembled WGS sequence"/>
</dbReference>
<name>A0A0D6PH58_9PROT</name>
<dbReference type="EMBL" id="BANC01000050">
    <property type="protein sequence ID" value="GAN80553.1"/>
    <property type="molecule type" value="Genomic_DNA"/>
</dbReference>
<reference evidence="2 3" key="1">
    <citation type="submission" date="2012-11" db="EMBL/GenBank/DDBJ databases">
        <title>Whole genome sequence of Acidocella aminolytica 101 = DSM 11237.</title>
        <authorList>
            <person name="Azuma Y."/>
            <person name="Higashiura N."/>
            <person name="Hirakawa H."/>
            <person name="Matsushita K."/>
        </authorList>
    </citation>
    <scope>NUCLEOTIDE SEQUENCE [LARGE SCALE GENOMIC DNA]</scope>
    <source>
        <strain evidence="3">101 / DSM 11237</strain>
    </source>
</reference>
<protein>
    <recommendedName>
        <fullName evidence="1">Antitoxin Xre/MbcA/ParS-like toxin-binding domain-containing protein</fullName>
    </recommendedName>
</protein>